<sequence>MKILYLRTISKKYDYRSISGILSLRKHYSNEVISNVCLRAISYNAYSYKIVKKICEKGIIDLPIGTNTSYINQNKTYVSRDLNEYNKLINLGELKNE</sequence>
<dbReference type="AlphaFoldDB" id="A0A975AX79"/>
<dbReference type="EMBL" id="CP060096">
    <property type="protein sequence ID" value="QSZ28056.1"/>
    <property type="molecule type" value="Genomic_DNA"/>
</dbReference>
<keyword evidence="2" id="KW-1185">Reference proteome</keyword>
<name>A0A975AX79_9THEO</name>
<reference evidence="1" key="1">
    <citation type="submission" date="2020-08" db="EMBL/GenBank/DDBJ databases">
        <title>Genomic insights into the carbon and energy metabolism of the first obligate autotrophic acetogenic bacterium Aceticella autotrophica gen. nov., sp. nov.</title>
        <authorList>
            <person name="Toshchakov S.V."/>
            <person name="Elcheninov A.G."/>
            <person name="Kublanov I.V."/>
            <person name="Frolov E.N."/>
            <person name="Lebedinsky A.V."/>
        </authorList>
    </citation>
    <scope>NUCLEOTIDE SEQUENCE</scope>
    <source>
        <strain evidence="1">3443-3Ac</strain>
    </source>
</reference>
<dbReference type="Proteomes" id="UP000671913">
    <property type="component" value="Chromosome"/>
</dbReference>
<organism evidence="1 2">
    <name type="scientific">Aceticella autotrophica</name>
    <dbReference type="NCBI Taxonomy" id="2755338"/>
    <lineage>
        <taxon>Bacteria</taxon>
        <taxon>Bacillati</taxon>
        <taxon>Bacillota</taxon>
        <taxon>Clostridia</taxon>
        <taxon>Thermoanaerobacterales</taxon>
        <taxon>Thermoanaerobacteraceae</taxon>
        <taxon>Aceticella</taxon>
    </lineage>
</organism>
<protein>
    <submittedName>
        <fullName evidence="1">Uncharacterized protein</fullName>
    </submittedName>
</protein>
<dbReference type="RefSeq" id="WP_284680791.1">
    <property type="nucleotide sequence ID" value="NZ_CP060096.1"/>
</dbReference>
<gene>
    <name evidence="1" type="ORF">ACETAC_04150</name>
</gene>
<proteinExistence type="predicted"/>
<accession>A0A975AX79</accession>
<evidence type="ECO:0000313" key="2">
    <source>
        <dbReference type="Proteomes" id="UP000671913"/>
    </source>
</evidence>
<dbReference type="KEGG" id="aaut:ACETAC_04150"/>
<evidence type="ECO:0000313" key="1">
    <source>
        <dbReference type="EMBL" id="QSZ28056.1"/>
    </source>
</evidence>